<reference evidence="1" key="1">
    <citation type="submission" date="2015-04" db="UniProtKB">
        <authorList>
            <consortium name="EnsemblPlants"/>
        </authorList>
    </citation>
    <scope>IDENTIFICATION</scope>
</reference>
<evidence type="ECO:0000313" key="2">
    <source>
        <dbReference type="Proteomes" id="UP000026962"/>
    </source>
</evidence>
<reference evidence="1" key="2">
    <citation type="submission" date="2018-05" db="EMBL/GenBank/DDBJ databases">
        <title>OpunRS2 (Oryza punctata Reference Sequence Version 2).</title>
        <authorList>
            <person name="Zhang J."/>
            <person name="Kudrna D."/>
            <person name="Lee S."/>
            <person name="Talag J."/>
            <person name="Welchert J."/>
            <person name="Wing R.A."/>
        </authorList>
    </citation>
    <scope>NUCLEOTIDE SEQUENCE [LARGE SCALE GENOMIC DNA]</scope>
</reference>
<accession>A0A0E0KNK8</accession>
<keyword evidence="2" id="KW-1185">Reference proteome</keyword>
<evidence type="ECO:0000313" key="1">
    <source>
        <dbReference type="EnsemblPlants" id="OPUNC04G04990.1"/>
    </source>
</evidence>
<dbReference type="AlphaFoldDB" id="A0A0E0KNK8"/>
<name>A0A0E0KNK8_ORYPU</name>
<protein>
    <submittedName>
        <fullName evidence="1">Uncharacterized protein</fullName>
    </submittedName>
</protein>
<organism evidence="1">
    <name type="scientific">Oryza punctata</name>
    <name type="common">Red rice</name>
    <dbReference type="NCBI Taxonomy" id="4537"/>
    <lineage>
        <taxon>Eukaryota</taxon>
        <taxon>Viridiplantae</taxon>
        <taxon>Streptophyta</taxon>
        <taxon>Embryophyta</taxon>
        <taxon>Tracheophyta</taxon>
        <taxon>Spermatophyta</taxon>
        <taxon>Magnoliopsida</taxon>
        <taxon>Liliopsida</taxon>
        <taxon>Poales</taxon>
        <taxon>Poaceae</taxon>
        <taxon>BOP clade</taxon>
        <taxon>Oryzoideae</taxon>
        <taxon>Oryzeae</taxon>
        <taxon>Oryzinae</taxon>
        <taxon>Oryza</taxon>
    </lineage>
</organism>
<sequence length="71" mass="8291">MGSHNDLDQENIMVVDYGELPVADRQAFEAQIEVLRRKMASCYWKTRQGIIKQQKFSLPVYTTPKMLAWTN</sequence>
<dbReference type="Proteomes" id="UP000026962">
    <property type="component" value="Chromosome 4"/>
</dbReference>
<dbReference type="EnsemblPlants" id="OPUNC04G04990.1">
    <property type="protein sequence ID" value="OPUNC04G04990.1"/>
    <property type="gene ID" value="OPUNC04G04990"/>
</dbReference>
<proteinExistence type="predicted"/>
<dbReference type="HOGENOM" id="CLU_204839_0_0_1"/>
<dbReference type="Gramene" id="OPUNC04G04990.1">
    <property type="protein sequence ID" value="OPUNC04G04990.1"/>
    <property type="gene ID" value="OPUNC04G04990"/>
</dbReference>